<sequence length="381" mass="41586">MRIAVVSHVRHPIAPPFMGGMEAHSWHLVAALAQAGHDVTLFASGDSADALPQGVELFPILPEHYDSRYPWHAYHGTDTLNAHVDAGFARAGQALIDGKFDVIHNNSLHRYPPRLARVHRLPMVTSLHIPPFDALRRAVHESAAPWARFTVTSHRQLRIWWPDGYPVEASVAYNGIDTAQWPYQPGGDGSAIWAGRITETKGTHLAVQAARMAGVPLTLYGTIENADYFDRSVRPYLSETIRYGGHLQGRDLAAAYGKASVLLFTPCWEEPFGLAAIEAMATGLPVAAIANGAAQEVIGVAGIYAAADRLPDLATALRRAMLIDPMVPFQRVVERYTVAHMIQNYEACYAKAIAGLGRSDVPDVAFAPIELTLEPQLRENA</sequence>
<dbReference type="GO" id="GO:0016757">
    <property type="term" value="F:glycosyltransferase activity"/>
    <property type="evidence" value="ECO:0007669"/>
    <property type="project" value="UniProtKB-ARBA"/>
</dbReference>
<evidence type="ECO:0000259" key="1">
    <source>
        <dbReference type="Pfam" id="PF13439"/>
    </source>
</evidence>
<dbReference type="Gene3D" id="3.40.50.2000">
    <property type="entry name" value="Glycogen Phosphorylase B"/>
    <property type="match status" value="2"/>
</dbReference>
<dbReference type="STRING" id="195913.SAMN04488004_14211"/>
<evidence type="ECO:0000313" key="2">
    <source>
        <dbReference type="EMBL" id="SFL68703.1"/>
    </source>
</evidence>
<keyword evidence="3" id="KW-1185">Reference proteome</keyword>
<organism evidence="2 3">
    <name type="scientific">Loktanella salsilacus</name>
    <dbReference type="NCBI Taxonomy" id="195913"/>
    <lineage>
        <taxon>Bacteria</taxon>
        <taxon>Pseudomonadati</taxon>
        <taxon>Pseudomonadota</taxon>
        <taxon>Alphaproteobacteria</taxon>
        <taxon>Rhodobacterales</taxon>
        <taxon>Roseobacteraceae</taxon>
        <taxon>Loktanella</taxon>
    </lineage>
</organism>
<dbReference type="Pfam" id="PF13692">
    <property type="entry name" value="Glyco_trans_1_4"/>
    <property type="match status" value="1"/>
</dbReference>
<feature type="domain" description="Glycosyltransferase subfamily 4-like N-terminal" evidence="1">
    <location>
        <begin position="18"/>
        <end position="179"/>
    </location>
</feature>
<dbReference type="SUPFAM" id="SSF53756">
    <property type="entry name" value="UDP-Glycosyltransferase/glycogen phosphorylase"/>
    <property type="match status" value="1"/>
</dbReference>
<gene>
    <name evidence="2" type="ORF">SAMN04488004_14211</name>
</gene>
<name>A0A1I4JR46_9RHOB</name>
<accession>A0A1I4JR46</accession>
<dbReference type="Pfam" id="PF13439">
    <property type="entry name" value="Glyco_transf_4"/>
    <property type="match status" value="1"/>
</dbReference>
<dbReference type="OrthoDB" id="9790710at2"/>
<dbReference type="PANTHER" id="PTHR12526:SF595">
    <property type="entry name" value="BLL5217 PROTEIN"/>
    <property type="match status" value="1"/>
</dbReference>
<dbReference type="PANTHER" id="PTHR12526">
    <property type="entry name" value="GLYCOSYLTRANSFERASE"/>
    <property type="match status" value="1"/>
</dbReference>
<dbReference type="Proteomes" id="UP000199550">
    <property type="component" value="Unassembled WGS sequence"/>
</dbReference>
<protein>
    <submittedName>
        <fullName evidence="2">Glycosyltransferase involved in cell wall bisynthesis</fullName>
    </submittedName>
</protein>
<reference evidence="2 3" key="1">
    <citation type="submission" date="2016-10" db="EMBL/GenBank/DDBJ databases">
        <authorList>
            <person name="de Groot N.N."/>
        </authorList>
    </citation>
    <scope>NUCLEOTIDE SEQUENCE [LARGE SCALE GENOMIC DNA]</scope>
    <source>
        <strain evidence="2 3">DSM 16199</strain>
    </source>
</reference>
<dbReference type="EMBL" id="FOTF01000042">
    <property type="protein sequence ID" value="SFL68703.1"/>
    <property type="molecule type" value="Genomic_DNA"/>
</dbReference>
<proteinExistence type="predicted"/>
<keyword evidence="2" id="KW-0808">Transferase</keyword>
<dbReference type="InterPro" id="IPR028098">
    <property type="entry name" value="Glyco_trans_4-like_N"/>
</dbReference>
<dbReference type="AlphaFoldDB" id="A0A1I4JR46"/>
<evidence type="ECO:0000313" key="3">
    <source>
        <dbReference type="Proteomes" id="UP000199550"/>
    </source>
</evidence>